<dbReference type="Proteomes" id="UP000294668">
    <property type="component" value="Unassembled WGS sequence"/>
</dbReference>
<proteinExistence type="predicted"/>
<dbReference type="EMBL" id="PUFL01000056">
    <property type="protein sequence ID" value="TDG91207.1"/>
    <property type="molecule type" value="Genomic_DNA"/>
</dbReference>
<feature type="compositionally biased region" description="Acidic residues" evidence="1">
    <location>
        <begin position="151"/>
        <end position="164"/>
    </location>
</feature>
<protein>
    <submittedName>
        <fullName evidence="4">Putative secreted protein</fullName>
    </submittedName>
</protein>
<feature type="signal peptide" evidence="3">
    <location>
        <begin position="1"/>
        <end position="29"/>
    </location>
</feature>
<feature type="region of interest" description="Disordered" evidence="1">
    <location>
        <begin position="44"/>
        <end position="214"/>
    </location>
</feature>
<evidence type="ECO:0000313" key="5">
    <source>
        <dbReference type="EMBL" id="TDG91207.1"/>
    </source>
</evidence>
<keyword evidence="7" id="KW-1185">Reference proteome</keyword>
<organism evidence="4 6">
    <name type="scientific">Lentilactobacillus parakefiri</name>
    <dbReference type="NCBI Taxonomy" id="152332"/>
    <lineage>
        <taxon>Bacteria</taxon>
        <taxon>Bacillati</taxon>
        <taxon>Bacillota</taxon>
        <taxon>Bacilli</taxon>
        <taxon>Lactobacillales</taxon>
        <taxon>Lactobacillaceae</taxon>
        <taxon>Lentilactobacillus</taxon>
    </lineage>
</organism>
<sequence>MNIKVKYRLTLLFSLMVFGGLGMNTQVNAASDDSTVATVQVQSVSKTDSAASVNPAEGTSSNVSAEESSNRTAANVGDSKAKENSSSVTTTYGDAKDNQVKPNSGNDKDDSESTTVDSSTDASQQSSAQKESSSDNKTNDESASSVVDPAVDADVDTPDVTDDSDSSKASKPVIDKAAVDADKSSTADQETPAASDGAADNSAAVDASKSGQPQETLAGINQPIIESTHIHNDIVGDTFADHVTKSDPKAIKEVTAIANNKTKLLTFNAFSDKIYRHVLKTAQKPGTVTTTTGHKVTLTTPVKHVKYTEHDSTGISETLPVMATLVIIGVAGITFIAFDPLRFLFK</sequence>
<feature type="transmembrane region" description="Helical" evidence="2">
    <location>
        <begin position="319"/>
        <end position="338"/>
    </location>
</feature>
<comment type="caution">
    <text evidence="4">The sequence shown here is derived from an EMBL/GenBank/DDBJ whole genome shotgun (WGS) entry which is preliminary data.</text>
</comment>
<evidence type="ECO:0000313" key="7">
    <source>
        <dbReference type="Proteomes" id="UP000294668"/>
    </source>
</evidence>
<dbReference type="AlphaFoldDB" id="A0A224VDA0"/>
<evidence type="ECO:0000256" key="1">
    <source>
        <dbReference type="SAM" id="MobiDB-lite"/>
    </source>
</evidence>
<feature type="compositionally biased region" description="Basic and acidic residues" evidence="1">
    <location>
        <begin position="165"/>
        <end position="185"/>
    </location>
</feature>
<evidence type="ECO:0000313" key="6">
    <source>
        <dbReference type="Proteomes" id="UP000214739"/>
    </source>
</evidence>
<dbReference type="OrthoDB" id="2329872at2"/>
<keyword evidence="2" id="KW-0812">Transmembrane</keyword>
<gene>
    <name evidence="5" type="ORF">C5L28_002409</name>
    <name evidence="4" type="ORF">LPKJCM_00942</name>
</gene>
<feature type="chain" id="PRO_5044569617" evidence="3">
    <location>
        <begin position="30"/>
        <end position="346"/>
    </location>
</feature>
<reference evidence="4 6" key="1">
    <citation type="journal article" date="2017" name="Biosci Microbiota Food Health">
        <title>Genomic characterization reconfirms the taxonomic status of Lactobacillus parakefiri.</title>
        <authorList>
            <person name="Tanizawa Y."/>
            <person name="Kobayashi H."/>
            <person name="Kaminuma E."/>
            <person name="Sakamoto M."/>
            <person name="Ohkuma M."/>
            <person name="Nakamura Y."/>
            <person name="Arita M."/>
            <person name="Tohno M."/>
        </authorList>
    </citation>
    <scope>NUCLEOTIDE SEQUENCE [LARGE SCALE GENOMIC DNA]</scope>
    <source>
        <strain evidence="4 6">JCM 8573</strain>
    </source>
</reference>
<feature type="compositionally biased region" description="Low complexity" evidence="1">
    <location>
        <begin position="193"/>
        <end position="208"/>
    </location>
</feature>
<accession>A0A224VDA0</accession>
<dbReference type="Proteomes" id="UP000214739">
    <property type="component" value="Unassembled WGS sequence"/>
</dbReference>
<keyword evidence="3" id="KW-0732">Signal</keyword>
<reference evidence="5 7" key="2">
    <citation type="journal article" date="2019" name="Appl. Microbiol. Biotechnol.">
        <title>Uncovering carbohydrate metabolism through a genotype-phenotype association study of 56 lactic acid bacteria genomes.</title>
        <authorList>
            <person name="Buron-Moles G."/>
            <person name="Chailyan A."/>
            <person name="Dolejs I."/>
            <person name="Forster J."/>
            <person name="Miks M.H."/>
        </authorList>
    </citation>
    <scope>NUCLEOTIDE SEQUENCE [LARGE SCALE GENOMIC DNA]</scope>
    <source>
        <strain evidence="5 7">DSM 10551</strain>
    </source>
</reference>
<name>A0A224VDA0_9LACO</name>
<evidence type="ECO:0000256" key="3">
    <source>
        <dbReference type="SAM" id="SignalP"/>
    </source>
</evidence>
<keyword evidence="2" id="KW-1133">Transmembrane helix</keyword>
<feature type="compositionally biased region" description="Low complexity" evidence="1">
    <location>
        <begin position="113"/>
        <end position="131"/>
    </location>
</feature>
<keyword evidence="2" id="KW-0472">Membrane</keyword>
<dbReference type="RefSeq" id="WP_057962461.1">
    <property type="nucleotide sequence ID" value="NZ_BAAAXO010000080.1"/>
</dbReference>
<dbReference type="EMBL" id="BDGB01000044">
    <property type="protein sequence ID" value="GAW71839.1"/>
    <property type="molecule type" value="Genomic_DNA"/>
</dbReference>
<evidence type="ECO:0000256" key="2">
    <source>
        <dbReference type="SAM" id="Phobius"/>
    </source>
</evidence>
<evidence type="ECO:0000313" key="4">
    <source>
        <dbReference type="EMBL" id="GAW71839.1"/>
    </source>
</evidence>
<feature type="compositionally biased region" description="Polar residues" evidence="1">
    <location>
        <begin position="46"/>
        <end position="73"/>
    </location>
</feature>
<reference evidence="5" key="3">
    <citation type="submission" date="2019-02" db="EMBL/GenBank/DDBJ databases">
        <authorList>
            <person name="Buron G."/>
            <person name="Chaylann A."/>
            <person name="Dolejs I."/>
            <person name="Forster J."/>
            <person name="Miks M.H."/>
        </authorList>
    </citation>
    <scope>NUCLEOTIDE SEQUENCE</scope>
    <source>
        <strain evidence="5">DSM 10551</strain>
    </source>
</reference>